<dbReference type="Proteomes" id="UP000821853">
    <property type="component" value="Chromosome 9"/>
</dbReference>
<dbReference type="GO" id="GO:0003724">
    <property type="term" value="F:RNA helicase activity"/>
    <property type="evidence" value="ECO:0007669"/>
    <property type="project" value="UniProtKB-EC"/>
</dbReference>
<dbReference type="SUPFAM" id="SSF52540">
    <property type="entry name" value="P-loop containing nucleoside triphosphate hydrolases"/>
    <property type="match status" value="1"/>
</dbReference>
<gene>
    <name evidence="6" type="ORF">HPB48_010786</name>
</gene>
<dbReference type="OrthoDB" id="10259640at2759"/>
<organism evidence="6 7">
    <name type="scientific">Haemaphysalis longicornis</name>
    <name type="common">Bush tick</name>
    <dbReference type="NCBI Taxonomy" id="44386"/>
    <lineage>
        <taxon>Eukaryota</taxon>
        <taxon>Metazoa</taxon>
        <taxon>Ecdysozoa</taxon>
        <taxon>Arthropoda</taxon>
        <taxon>Chelicerata</taxon>
        <taxon>Arachnida</taxon>
        <taxon>Acari</taxon>
        <taxon>Parasitiformes</taxon>
        <taxon>Ixodida</taxon>
        <taxon>Ixodoidea</taxon>
        <taxon>Ixodidae</taxon>
        <taxon>Haemaphysalinae</taxon>
        <taxon>Haemaphysalis</taxon>
    </lineage>
</organism>
<comment type="similarity">
    <text evidence="4">Belongs to the DEAD box helicase family.</text>
</comment>
<keyword evidence="1 4" id="KW-0547">Nucleotide-binding</keyword>
<name>A0A9J6H086_HAELO</name>
<dbReference type="InterPro" id="IPR014001">
    <property type="entry name" value="Helicase_ATP-bd"/>
</dbReference>
<evidence type="ECO:0000259" key="5">
    <source>
        <dbReference type="PROSITE" id="PS51192"/>
    </source>
</evidence>
<reference evidence="6 7" key="1">
    <citation type="journal article" date="2020" name="Cell">
        <title>Large-Scale Comparative Analyses of Tick Genomes Elucidate Their Genetic Diversity and Vector Capacities.</title>
        <authorList>
            <consortium name="Tick Genome and Microbiome Consortium (TIGMIC)"/>
            <person name="Jia N."/>
            <person name="Wang J."/>
            <person name="Shi W."/>
            <person name="Du L."/>
            <person name="Sun Y."/>
            <person name="Zhan W."/>
            <person name="Jiang J.F."/>
            <person name="Wang Q."/>
            <person name="Zhang B."/>
            <person name="Ji P."/>
            <person name="Bell-Sakyi L."/>
            <person name="Cui X.M."/>
            <person name="Yuan T.T."/>
            <person name="Jiang B.G."/>
            <person name="Yang W.F."/>
            <person name="Lam T.T."/>
            <person name="Chang Q.C."/>
            <person name="Ding S.J."/>
            <person name="Wang X.J."/>
            <person name="Zhu J.G."/>
            <person name="Ruan X.D."/>
            <person name="Zhao L."/>
            <person name="Wei J.T."/>
            <person name="Ye R.Z."/>
            <person name="Que T.C."/>
            <person name="Du C.H."/>
            <person name="Zhou Y.H."/>
            <person name="Cheng J.X."/>
            <person name="Dai P.F."/>
            <person name="Guo W.B."/>
            <person name="Han X.H."/>
            <person name="Huang E.J."/>
            <person name="Li L.F."/>
            <person name="Wei W."/>
            <person name="Gao Y.C."/>
            <person name="Liu J.Z."/>
            <person name="Shao H.Z."/>
            <person name="Wang X."/>
            <person name="Wang C.C."/>
            <person name="Yang T.C."/>
            <person name="Huo Q.B."/>
            <person name="Li W."/>
            <person name="Chen H.Y."/>
            <person name="Chen S.E."/>
            <person name="Zhou L.G."/>
            <person name="Ni X.B."/>
            <person name="Tian J.H."/>
            <person name="Sheng Y."/>
            <person name="Liu T."/>
            <person name="Pan Y.S."/>
            <person name="Xia L.Y."/>
            <person name="Li J."/>
            <person name="Zhao F."/>
            <person name="Cao W.C."/>
        </authorList>
    </citation>
    <scope>NUCLEOTIDE SEQUENCE [LARGE SCALE GENOMIC DNA]</scope>
    <source>
        <strain evidence="6">HaeL-2018</strain>
    </source>
</reference>
<evidence type="ECO:0000256" key="2">
    <source>
        <dbReference type="ARBA" id="ARBA00022801"/>
    </source>
</evidence>
<comment type="function">
    <text evidence="4">RNA helicase.</text>
</comment>
<dbReference type="PANTHER" id="PTHR24031">
    <property type="entry name" value="RNA HELICASE"/>
    <property type="match status" value="1"/>
</dbReference>
<dbReference type="Gene3D" id="3.40.50.300">
    <property type="entry name" value="P-loop containing nucleotide triphosphate hydrolases"/>
    <property type="match status" value="1"/>
</dbReference>
<keyword evidence="4" id="KW-0694">RNA-binding</keyword>
<protein>
    <recommendedName>
        <fullName evidence="4">ATP-dependent RNA helicase</fullName>
        <ecNumber evidence="4">3.6.4.13</ecNumber>
    </recommendedName>
</protein>
<keyword evidence="2 4" id="KW-0378">Hydrolase</keyword>
<keyword evidence="7" id="KW-1185">Reference proteome</keyword>
<comment type="domain">
    <text evidence="4">The Q motif is unique to and characteristic of the DEAD box family of RNA helicases and controls ATP binding and hydrolysis.</text>
</comment>
<dbReference type="SMART" id="SM00487">
    <property type="entry name" value="DEXDc"/>
    <property type="match status" value="1"/>
</dbReference>
<proteinExistence type="inferred from homology"/>
<evidence type="ECO:0000256" key="1">
    <source>
        <dbReference type="ARBA" id="ARBA00022741"/>
    </source>
</evidence>
<accession>A0A9J6H086</accession>
<dbReference type="PROSITE" id="PS51192">
    <property type="entry name" value="HELICASE_ATP_BIND_1"/>
    <property type="match status" value="1"/>
</dbReference>
<evidence type="ECO:0000313" key="7">
    <source>
        <dbReference type="Proteomes" id="UP000821853"/>
    </source>
</evidence>
<dbReference type="Pfam" id="PF00270">
    <property type="entry name" value="DEAD"/>
    <property type="match status" value="1"/>
</dbReference>
<dbReference type="GO" id="GO:0005524">
    <property type="term" value="F:ATP binding"/>
    <property type="evidence" value="ECO:0007669"/>
    <property type="project" value="UniProtKB-UniRule"/>
</dbReference>
<comment type="caution">
    <text evidence="6">The sequence shown here is derived from an EMBL/GenBank/DDBJ whole genome shotgun (WGS) entry which is preliminary data.</text>
</comment>
<dbReference type="EMBL" id="JABSTR010000011">
    <property type="protein sequence ID" value="KAH9381114.1"/>
    <property type="molecule type" value="Genomic_DNA"/>
</dbReference>
<dbReference type="InterPro" id="IPR027417">
    <property type="entry name" value="P-loop_NTPase"/>
</dbReference>
<evidence type="ECO:0000256" key="3">
    <source>
        <dbReference type="ARBA" id="ARBA00022840"/>
    </source>
</evidence>
<dbReference type="EC" id="3.6.4.13" evidence="4"/>
<keyword evidence="3 4" id="KW-0067">ATP-binding</keyword>
<dbReference type="GO" id="GO:0003723">
    <property type="term" value="F:RNA binding"/>
    <property type="evidence" value="ECO:0007669"/>
    <property type="project" value="UniProtKB-UniRule"/>
</dbReference>
<sequence>MGFEEMTKIQAKAIPHLLEKKDVAAAAKTGSGKTLAFLIPALELLSKLKFVPRKGTGALVISPTRELALQTFGVLEQLMRCHKPMTAGCLIGGNSRRAEAAMLARGVNFVVATPGRLLDHLQVCQWLSSQWRP</sequence>
<dbReference type="AlphaFoldDB" id="A0A9J6H086"/>
<dbReference type="OMA" id="HTVCKAF"/>
<dbReference type="VEuPathDB" id="VectorBase:HLOH_064269"/>
<feature type="domain" description="Helicase ATP-binding" evidence="5">
    <location>
        <begin position="14"/>
        <end position="133"/>
    </location>
</feature>
<dbReference type="GO" id="GO:0016787">
    <property type="term" value="F:hydrolase activity"/>
    <property type="evidence" value="ECO:0007669"/>
    <property type="project" value="UniProtKB-KW"/>
</dbReference>
<evidence type="ECO:0000313" key="6">
    <source>
        <dbReference type="EMBL" id="KAH9381114.1"/>
    </source>
</evidence>
<evidence type="ECO:0000256" key="4">
    <source>
        <dbReference type="RuleBase" id="RU365068"/>
    </source>
</evidence>
<dbReference type="InterPro" id="IPR011545">
    <property type="entry name" value="DEAD/DEAH_box_helicase_dom"/>
</dbReference>
<comment type="catalytic activity">
    <reaction evidence="4">
        <text>ATP + H2O = ADP + phosphate + H(+)</text>
        <dbReference type="Rhea" id="RHEA:13065"/>
        <dbReference type="ChEBI" id="CHEBI:15377"/>
        <dbReference type="ChEBI" id="CHEBI:15378"/>
        <dbReference type="ChEBI" id="CHEBI:30616"/>
        <dbReference type="ChEBI" id="CHEBI:43474"/>
        <dbReference type="ChEBI" id="CHEBI:456216"/>
        <dbReference type="EC" id="3.6.4.13"/>
    </reaction>
</comment>
<keyword evidence="4" id="KW-0347">Helicase</keyword>